<proteinExistence type="predicted"/>
<dbReference type="HOGENOM" id="CLU_2961122_0_0_1"/>
<reference evidence="2" key="2">
    <citation type="submission" date="2015-01" db="EMBL/GenBank/DDBJ databases">
        <title>Evolutionary Origins and Diversification of the Mycorrhizal Mutualists.</title>
        <authorList>
            <consortium name="DOE Joint Genome Institute"/>
            <consortium name="Mycorrhizal Genomics Consortium"/>
            <person name="Kohler A."/>
            <person name="Kuo A."/>
            <person name="Nagy L.G."/>
            <person name="Floudas D."/>
            <person name="Copeland A."/>
            <person name="Barry K.W."/>
            <person name="Cichocki N."/>
            <person name="Veneault-Fourrey C."/>
            <person name="LaButti K."/>
            <person name="Lindquist E.A."/>
            <person name="Lipzen A."/>
            <person name="Lundell T."/>
            <person name="Morin E."/>
            <person name="Murat C."/>
            <person name="Riley R."/>
            <person name="Ohm R."/>
            <person name="Sun H."/>
            <person name="Tunlid A."/>
            <person name="Henrissat B."/>
            <person name="Grigoriev I.V."/>
            <person name="Hibbett D.S."/>
            <person name="Martin F."/>
        </authorList>
    </citation>
    <scope>NUCLEOTIDE SEQUENCE [LARGE SCALE GENOMIC DNA]</scope>
    <source>
        <strain evidence="2">LaAM-08-1</strain>
    </source>
</reference>
<protein>
    <submittedName>
        <fullName evidence="1">Uncharacterized protein</fullName>
    </submittedName>
</protein>
<reference evidence="1 2" key="1">
    <citation type="submission" date="2014-04" db="EMBL/GenBank/DDBJ databases">
        <authorList>
            <consortium name="DOE Joint Genome Institute"/>
            <person name="Kuo A."/>
            <person name="Kohler A."/>
            <person name="Nagy L.G."/>
            <person name="Floudas D."/>
            <person name="Copeland A."/>
            <person name="Barry K.W."/>
            <person name="Cichocki N."/>
            <person name="Veneault-Fourrey C."/>
            <person name="LaButti K."/>
            <person name="Lindquist E.A."/>
            <person name="Lipzen A."/>
            <person name="Lundell T."/>
            <person name="Morin E."/>
            <person name="Murat C."/>
            <person name="Sun H."/>
            <person name="Tunlid A."/>
            <person name="Henrissat B."/>
            <person name="Grigoriev I.V."/>
            <person name="Hibbett D.S."/>
            <person name="Martin F."/>
            <person name="Nordberg H.P."/>
            <person name="Cantor M.N."/>
            <person name="Hua S.X."/>
        </authorList>
    </citation>
    <scope>NUCLEOTIDE SEQUENCE [LARGE SCALE GENOMIC DNA]</scope>
    <source>
        <strain evidence="1 2">LaAM-08-1</strain>
    </source>
</reference>
<gene>
    <name evidence="1" type="ORF">K443DRAFT_216238</name>
</gene>
<dbReference type="Proteomes" id="UP000054477">
    <property type="component" value="Unassembled WGS sequence"/>
</dbReference>
<organism evidence="1 2">
    <name type="scientific">Laccaria amethystina LaAM-08-1</name>
    <dbReference type="NCBI Taxonomy" id="1095629"/>
    <lineage>
        <taxon>Eukaryota</taxon>
        <taxon>Fungi</taxon>
        <taxon>Dikarya</taxon>
        <taxon>Basidiomycota</taxon>
        <taxon>Agaricomycotina</taxon>
        <taxon>Agaricomycetes</taxon>
        <taxon>Agaricomycetidae</taxon>
        <taxon>Agaricales</taxon>
        <taxon>Agaricineae</taxon>
        <taxon>Hydnangiaceae</taxon>
        <taxon>Laccaria</taxon>
    </lineage>
</organism>
<dbReference type="EMBL" id="KN838549">
    <property type="protein sequence ID" value="KIK07093.1"/>
    <property type="molecule type" value="Genomic_DNA"/>
</dbReference>
<dbReference type="AlphaFoldDB" id="A0A0C9YGF2"/>
<keyword evidence="2" id="KW-1185">Reference proteome</keyword>
<name>A0A0C9YGF2_9AGAR</name>
<sequence length="59" mass="6932">MILHFEFFCTYDVLPSLDTLNNNTTSFNAYLLRVSRHRKHCSLPLRQQRRAFSGPGDFV</sequence>
<accession>A0A0C9YGF2</accession>
<evidence type="ECO:0000313" key="2">
    <source>
        <dbReference type="Proteomes" id="UP000054477"/>
    </source>
</evidence>
<evidence type="ECO:0000313" key="1">
    <source>
        <dbReference type="EMBL" id="KIK07093.1"/>
    </source>
</evidence>